<comment type="caution">
    <text evidence="2">The sequence shown here is derived from an EMBL/GenBank/DDBJ whole genome shotgun (WGS) entry which is preliminary data.</text>
</comment>
<dbReference type="AlphaFoldDB" id="A0AAV1IZ06"/>
<organism evidence="2 3">
    <name type="scientific">Leptosia nina</name>
    <dbReference type="NCBI Taxonomy" id="320188"/>
    <lineage>
        <taxon>Eukaryota</taxon>
        <taxon>Metazoa</taxon>
        <taxon>Ecdysozoa</taxon>
        <taxon>Arthropoda</taxon>
        <taxon>Hexapoda</taxon>
        <taxon>Insecta</taxon>
        <taxon>Pterygota</taxon>
        <taxon>Neoptera</taxon>
        <taxon>Endopterygota</taxon>
        <taxon>Lepidoptera</taxon>
        <taxon>Glossata</taxon>
        <taxon>Ditrysia</taxon>
        <taxon>Papilionoidea</taxon>
        <taxon>Pieridae</taxon>
        <taxon>Pierinae</taxon>
        <taxon>Leptosia</taxon>
    </lineage>
</organism>
<evidence type="ECO:0000256" key="1">
    <source>
        <dbReference type="SAM" id="MobiDB-lite"/>
    </source>
</evidence>
<sequence length="80" mass="9423">MESDKFQLELQKNFGALKNVADIDSTYTYLVKIVREAGLKHFRSRSKGQKSKLTEETLELMKKRREDPNLPEPDRKNLNR</sequence>
<evidence type="ECO:0000313" key="3">
    <source>
        <dbReference type="Proteomes" id="UP001497472"/>
    </source>
</evidence>
<keyword evidence="3" id="KW-1185">Reference proteome</keyword>
<feature type="region of interest" description="Disordered" evidence="1">
    <location>
        <begin position="44"/>
        <end position="80"/>
    </location>
</feature>
<reference evidence="2 3" key="1">
    <citation type="submission" date="2023-11" db="EMBL/GenBank/DDBJ databases">
        <authorList>
            <person name="Okamura Y."/>
        </authorList>
    </citation>
    <scope>NUCLEOTIDE SEQUENCE [LARGE SCALE GENOMIC DNA]</scope>
</reference>
<name>A0AAV1IZ06_9NEOP</name>
<feature type="compositionally biased region" description="Basic and acidic residues" evidence="1">
    <location>
        <begin position="52"/>
        <end position="80"/>
    </location>
</feature>
<gene>
    <name evidence="2" type="ORF">LNINA_LOCUS2369</name>
</gene>
<dbReference type="Proteomes" id="UP001497472">
    <property type="component" value="Unassembled WGS sequence"/>
</dbReference>
<accession>A0AAV1IZ06</accession>
<dbReference type="EMBL" id="CAVLEF010000003">
    <property type="protein sequence ID" value="CAK1542475.1"/>
    <property type="molecule type" value="Genomic_DNA"/>
</dbReference>
<protein>
    <submittedName>
        <fullName evidence="2">Uncharacterized protein</fullName>
    </submittedName>
</protein>
<evidence type="ECO:0000313" key="2">
    <source>
        <dbReference type="EMBL" id="CAK1542475.1"/>
    </source>
</evidence>
<proteinExistence type="predicted"/>